<feature type="domain" description="Thyroglobulin type-1" evidence="6">
    <location>
        <begin position="1"/>
        <end position="64"/>
    </location>
</feature>
<evidence type="ECO:0000313" key="7">
    <source>
        <dbReference type="Ensembl" id="ENSSORP00005005264.1"/>
    </source>
</evidence>
<evidence type="ECO:0000313" key="8">
    <source>
        <dbReference type="Proteomes" id="UP000472271"/>
    </source>
</evidence>
<proteinExistence type="predicted"/>
<dbReference type="SMART" id="SM00211">
    <property type="entry name" value="TY"/>
    <property type="match status" value="1"/>
</dbReference>
<dbReference type="AlphaFoldDB" id="A0A672YL16"/>
<protein>
    <recommendedName>
        <fullName evidence="6">Thyroglobulin type-1 domain-containing protein</fullName>
    </recommendedName>
</protein>
<reference evidence="7" key="3">
    <citation type="submission" date="2025-09" db="UniProtKB">
        <authorList>
            <consortium name="Ensembl"/>
        </authorList>
    </citation>
    <scope>IDENTIFICATION</scope>
</reference>
<sequence>FTPIIYIDQANHDIGEFIPKCDIYGNFQPQQCWAATGSCWCVNILTGQEVPHTRTPPGTTPVNCGE</sequence>
<keyword evidence="8" id="KW-1185">Reference proteome</keyword>
<dbReference type="InterPro" id="IPR051950">
    <property type="entry name" value="Dev_reg/Prot_inhib"/>
</dbReference>
<dbReference type="InterPro" id="IPR000716">
    <property type="entry name" value="Thyroglobulin_1"/>
</dbReference>
<evidence type="ECO:0000256" key="3">
    <source>
        <dbReference type="ARBA" id="ARBA00022737"/>
    </source>
</evidence>
<name>A0A672YL16_9TELE</name>
<dbReference type="SUPFAM" id="SSF57610">
    <property type="entry name" value="Thyroglobulin type-1 domain"/>
    <property type="match status" value="1"/>
</dbReference>
<keyword evidence="2" id="KW-0964">Secreted</keyword>
<evidence type="ECO:0000259" key="6">
    <source>
        <dbReference type="PROSITE" id="PS51162"/>
    </source>
</evidence>
<dbReference type="GO" id="GO:0005615">
    <property type="term" value="C:extracellular space"/>
    <property type="evidence" value="ECO:0007669"/>
    <property type="project" value="TreeGrafter"/>
</dbReference>
<dbReference type="InParanoid" id="A0A672YL16"/>
<feature type="disulfide bond" evidence="5">
    <location>
        <begin position="32"/>
        <end position="39"/>
    </location>
</feature>
<comment type="caution">
    <text evidence="5">Lacks conserved residue(s) required for the propagation of feature annotation.</text>
</comment>
<dbReference type="Ensembl" id="ENSSORT00005005420.1">
    <property type="protein sequence ID" value="ENSSORP00005005264.1"/>
    <property type="gene ID" value="ENSSORG00005003142.1"/>
</dbReference>
<dbReference type="Proteomes" id="UP000472271">
    <property type="component" value="Chromosome 18"/>
</dbReference>
<dbReference type="PANTHER" id="PTHR12352">
    <property type="entry name" value="SECRETED MODULAR CALCIUM-BINDING PROTEIN"/>
    <property type="match status" value="1"/>
</dbReference>
<accession>A0A672YL16</accession>
<dbReference type="PROSITE" id="PS00484">
    <property type="entry name" value="THYROGLOBULIN_1_1"/>
    <property type="match status" value="1"/>
</dbReference>
<dbReference type="Gene3D" id="4.10.800.10">
    <property type="entry name" value="Thyroglobulin type-1"/>
    <property type="match status" value="1"/>
</dbReference>
<dbReference type="InterPro" id="IPR036857">
    <property type="entry name" value="Thyroglobulin_1_sf"/>
</dbReference>
<reference evidence="7" key="1">
    <citation type="submission" date="2019-06" db="EMBL/GenBank/DDBJ databases">
        <authorList>
            <consortium name="Wellcome Sanger Institute Data Sharing"/>
        </authorList>
    </citation>
    <scope>NUCLEOTIDE SEQUENCE [LARGE SCALE GENOMIC DNA]</scope>
</reference>
<dbReference type="PANTHER" id="PTHR12352:SF3">
    <property type="entry name" value="NIDOGEN-2"/>
    <property type="match status" value="1"/>
</dbReference>
<evidence type="ECO:0000256" key="1">
    <source>
        <dbReference type="ARBA" id="ARBA00004613"/>
    </source>
</evidence>
<dbReference type="CDD" id="cd00191">
    <property type="entry name" value="TY"/>
    <property type="match status" value="1"/>
</dbReference>
<keyword evidence="3" id="KW-0677">Repeat</keyword>
<comment type="subcellular location">
    <subcellularLocation>
        <location evidence="1">Secreted</location>
    </subcellularLocation>
</comment>
<dbReference type="Pfam" id="PF00086">
    <property type="entry name" value="Thyroglobulin_1"/>
    <property type="match status" value="1"/>
</dbReference>
<dbReference type="PROSITE" id="PS51162">
    <property type="entry name" value="THYROGLOBULIN_1_2"/>
    <property type="match status" value="1"/>
</dbReference>
<evidence type="ECO:0000256" key="4">
    <source>
        <dbReference type="ARBA" id="ARBA00023157"/>
    </source>
</evidence>
<evidence type="ECO:0000256" key="2">
    <source>
        <dbReference type="ARBA" id="ARBA00022525"/>
    </source>
</evidence>
<evidence type="ECO:0000256" key="5">
    <source>
        <dbReference type="PROSITE-ProRule" id="PRU00500"/>
    </source>
</evidence>
<organism evidence="7 8">
    <name type="scientific">Sphaeramia orbicularis</name>
    <name type="common">orbiculate cardinalfish</name>
    <dbReference type="NCBI Taxonomy" id="375764"/>
    <lineage>
        <taxon>Eukaryota</taxon>
        <taxon>Metazoa</taxon>
        <taxon>Chordata</taxon>
        <taxon>Craniata</taxon>
        <taxon>Vertebrata</taxon>
        <taxon>Euteleostomi</taxon>
        <taxon>Actinopterygii</taxon>
        <taxon>Neopterygii</taxon>
        <taxon>Teleostei</taxon>
        <taxon>Neoteleostei</taxon>
        <taxon>Acanthomorphata</taxon>
        <taxon>Gobiaria</taxon>
        <taxon>Kurtiformes</taxon>
        <taxon>Apogonoidei</taxon>
        <taxon>Apogonidae</taxon>
        <taxon>Apogoninae</taxon>
        <taxon>Sphaeramia</taxon>
    </lineage>
</organism>
<keyword evidence="4 5" id="KW-1015">Disulfide bond</keyword>
<reference evidence="7" key="2">
    <citation type="submission" date="2025-08" db="UniProtKB">
        <authorList>
            <consortium name="Ensembl"/>
        </authorList>
    </citation>
    <scope>IDENTIFICATION</scope>
</reference>